<protein>
    <submittedName>
        <fullName evidence="1">Uncharacterized protein</fullName>
    </submittedName>
</protein>
<dbReference type="EMBL" id="MN032614">
    <property type="protein sequence ID" value="QDJ96690.1"/>
    <property type="molecule type" value="Genomic_DNA"/>
</dbReference>
<dbReference type="Proteomes" id="UP000317703">
    <property type="component" value="Segment"/>
</dbReference>
<evidence type="ECO:0000313" key="2">
    <source>
        <dbReference type="Proteomes" id="UP000317703"/>
    </source>
</evidence>
<gene>
    <name evidence="1" type="ORF">PS1_0179</name>
</gene>
<keyword evidence="2" id="KW-1185">Reference proteome</keyword>
<proteinExistence type="predicted"/>
<accession>A0A514TUN1</accession>
<name>A0A514TUN1_9CAUD</name>
<organism evidence="1 2">
    <name type="scientific">Aeromonas phage PS1</name>
    <dbReference type="NCBI Taxonomy" id="2591406"/>
    <lineage>
        <taxon>Viruses</taxon>
        <taxon>Duplodnaviria</taxon>
        <taxon>Heunggongvirae</taxon>
        <taxon>Uroviricota</taxon>
        <taxon>Caudoviricetes</taxon>
        <taxon>Chimalliviridae</taxon>
        <taxon>Ferozepurvirus</taxon>
        <taxon>Ferozepurvirus PS1</taxon>
    </lineage>
</organism>
<reference evidence="1" key="1">
    <citation type="submission" date="2019-06" db="EMBL/GenBank/DDBJ databases">
        <title>Complete genome sequence of Aeromonas hydrophila bacteriophage PS1.</title>
        <authorList>
            <person name="Rai S."/>
            <person name="Tyagi A."/>
            <person name="Kumar N."/>
            <person name="Singh N."/>
        </authorList>
    </citation>
    <scope>NUCLEOTIDE SEQUENCE [LARGE SCALE GENOMIC DNA]</scope>
</reference>
<evidence type="ECO:0000313" key="1">
    <source>
        <dbReference type="EMBL" id="QDJ96690.1"/>
    </source>
</evidence>
<sequence length="114" mass="13109">MKDIVIFHLLADIDKSKILYYTGERRLGDVAEIHPVVNLGKLTHEETRALGLIPEPTVTLVNHIPTCDVSIINQVCRTVDSFFKDKAFEGCRTPAPFRNDKAIYKQHKRQRKHK</sequence>